<evidence type="ECO:0000313" key="2">
    <source>
        <dbReference type="EMBL" id="MBP1950554.1"/>
    </source>
</evidence>
<comment type="caution">
    <text evidence="2">The sequence shown here is derived from an EMBL/GenBank/DDBJ whole genome shotgun (WGS) entry which is preliminary data.</text>
</comment>
<evidence type="ECO:0000313" key="3">
    <source>
        <dbReference type="Proteomes" id="UP001519328"/>
    </source>
</evidence>
<protein>
    <recommendedName>
        <fullName evidence="4">YfhD family protein</fullName>
    </recommendedName>
</protein>
<dbReference type="Proteomes" id="UP001519328">
    <property type="component" value="Unassembled WGS sequence"/>
</dbReference>
<dbReference type="EMBL" id="JAGGKK010000024">
    <property type="protein sequence ID" value="MBP1950554.1"/>
    <property type="molecule type" value="Genomic_DNA"/>
</dbReference>
<reference evidence="2 3" key="1">
    <citation type="submission" date="2021-03" db="EMBL/GenBank/DDBJ databases">
        <title>Genomic Encyclopedia of Type Strains, Phase IV (KMG-IV): sequencing the most valuable type-strain genomes for metagenomic binning, comparative biology and taxonomic classification.</title>
        <authorList>
            <person name="Goeker M."/>
        </authorList>
    </citation>
    <scope>NUCLEOTIDE SEQUENCE [LARGE SCALE GENOMIC DNA]</scope>
    <source>
        <strain evidence="2 3">DSM 21085</strain>
    </source>
</reference>
<evidence type="ECO:0008006" key="4">
    <source>
        <dbReference type="Google" id="ProtNLM"/>
    </source>
</evidence>
<organism evidence="2 3">
    <name type="scientific">Virgibacillus litoralis</name>
    <dbReference type="NCBI Taxonomy" id="578221"/>
    <lineage>
        <taxon>Bacteria</taxon>
        <taxon>Bacillati</taxon>
        <taxon>Bacillota</taxon>
        <taxon>Bacilli</taxon>
        <taxon>Bacillales</taxon>
        <taxon>Bacillaceae</taxon>
        <taxon>Virgibacillus</taxon>
    </lineage>
</organism>
<feature type="compositionally biased region" description="Polar residues" evidence="1">
    <location>
        <begin position="1"/>
        <end position="16"/>
    </location>
</feature>
<name>A0ABS4HIJ7_9BACI</name>
<feature type="region of interest" description="Disordered" evidence="1">
    <location>
        <begin position="1"/>
        <end position="36"/>
    </location>
</feature>
<proteinExistence type="predicted"/>
<sequence>MRNRTKSCQIGLQSITKKPVGSREEENEQEEESRNPVFITETKAMLEGLKQERVDG</sequence>
<keyword evidence="3" id="KW-1185">Reference proteome</keyword>
<accession>A0ABS4HIJ7</accession>
<gene>
    <name evidence="2" type="ORF">J2Z82_003514</name>
</gene>
<evidence type="ECO:0000256" key="1">
    <source>
        <dbReference type="SAM" id="MobiDB-lite"/>
    </source>
</evidence>